<proteinExistence type="predicted"/>
<feature type="chain" id="PRO_5037643238" evidence="1">
    <location>
        <begin position="22"/>
        <end position="154"/>
    </location>
</feature>
<name>A0A934UZ56_9PROT</name>
<dbReference type="Proteomes" id="UP000778970">
    <property type="component" value="Unassembled WGS sequence"/>
</dbReference>
<evidence type="ECO:0000313" key="4">
    <source>
        <dbReference type="Proteomes" id="UP000778970"/>
    </source>
</evidence>
<evidence type="ECO:0000313" key="3">
    <source>
        <dbReference type="EMBL" id="MBK1696131.1"/>
    </source>
</evidence>
<dbReference type="InterPro" id="IPR013096">
    <property type="entry name" value="Cupin_2"/>
</dbReference>
<keyword evidence="4" id="KW-1185">Reference proteome</keyword>
<organism evidence="3 4">
    <name type="scientific">Rhodovibrio salinarum</name>
    <dbReference type="NCBI Taxonomy" id="1087"/>
    <lineage>
        <taxon>Bacteria</taxon>
        <taxon>Pseudomonadati</taxon>
        <taxon>Pseudomonadota</taxon>
        <taxon>Alphaproteobacteria</taxon>
        <taxon>Rhodospirillales</taxon>
        <taxon>Rhodovibrionaceae</taxon>
        <taxon>Rhodovibrio</taxon>
    </lineage>
</organism>
<dbReference type="InterPro" id="IPR047263">
    <property type="entry name" value="HNL-like_cupin"/>
</dbReference>
<accession>A0A934UZ56</accession>
<feature type="domain" description="Cupin type-2" evidence="2">
    <location>
        <begin position="64"/>
        <end position="125"/>
    </location>
</feature>
<dbReference type="SUPFAM" id="SSF51182">
    <property type="entry name" value="RmlC-like cupins"/>
    <property type="match status" value="1"/>
</dbReference>
<protein>
    <submittedName>
        <fullName evidence="3">Cupin domain-containing protein</fullName>
    </submittedName>
</protein>
<dbReference type="EMBL" id="NRRE01000011">
    <property type="protein sequence ID" value="MBK1696131.1"/>
    <property type="molecule type" value="Genomic_DNA"/>
</dbReference>
<dbReference type="InterPro" id="IPR014710">
    <property type="entry name" value="RmlC-like_jellyroll"/>
</dbReference>
<evidence type="ECO:0000256" key="1">
    <source>
        <dbReference type="SAM" id="SignalP"/>
    </source>
</evidence>
<dbReference type="Gene3D" id="2.60.120.10">
    <property type="entry name" value="Jelly Rolls"/>
    <property type="match status" value="1"/>
</dbReference>
<dbReference type="PANTHER" id="PTHR43698">
    <property type="entry name" value="RIBD C-TERMINAL DOMAIN CONTAINING PROTEIN"/>
    <property type="match status" value="1"/>
</dbReference>
<dbReference type="CDD" id="cd02233">
    <property type="entry name" value="cupin_HNL-like"/>
    <property type="match status" value="1"/>
</dbReference>
<gene>
    <name evidence="3" type="ORF">CKO21_02600</name>
</gene>
<reference evidence="3" key="2">
    <citation type="journal article" date="2020" name="Microorganisms">
        <title>Osmotic Adaptation and Compatible Solute Biosynthesis of Phototrophic Bacteria as Revealed from Genome Analyses.</title>
        <authorList>
            <person name="Imhoff J.F."/>
            <person name="Rahn T."/>
            <person name="Kunzel S."/>
            <person name="Keller A."/>
            <person name="Neulinger S.C."/>
        </authorList>
    </citation>
    <scope>NUCLEOTIDE SEQUENCE</scope>
    <source>
        <strain evidence="3">DSM 9154</strain>
    </source>
</reference>
<evidence type="ECO:0000259" key="2">
    <source>
        <dbReference type="Pfam" id="PF07883"/>
    </source>
</evidence>
<dbReference type="PANTHER" id="PTHR43698:SF1">
    <property type="entry name" value="BLL4564 PROTEIN"/>
    <property type="match status" value="1"/>
</dbReference>
<sequence>MKRHLTGLCAAAVLAAAPAMAQDMEISENGSRDSFVGPDKYFTGTAVVDRVFAQKDGRNLSAGRVTFAPGARSNWHTHPAGQTLIVTSGTGWVQQEGGEKRRIQAGDVVWTPAGVKHWHGATDSTSMGHIALQAFVDGENVKWLEAVSDDQYLD</sequence>
<dbReference type="Pfam" id="PF07883">
    <property type="entry name" value="Cupin_2"/>
    <property type="match status" value="1"/>
</dbReference>
<dbReference type="RefSeq" id="WP_027288122.1">
    <property type="nucleotide sequence ID" value="NZ_NRRE01000011.1"/>
</dbReference>
<reference evidence="3" key="1">
    <citation type="submission" date="2017-08" db="EMBL/GenBank/DDBJ databases">
        <authorList>
            <person name="Imhoff J.F."/>
            <person name="Rahn T."/>
            <person name="Kuenzel S."/>
            <person name="Neulinger S.C."/>
        </authorList>
    </citation>
    <scope>NUCLEOTIDE SEQUENCE</scope>
    <source>
        <strain evidence="3">DSM 9154</strain>
    </source>
</reference>
<keyword evidence="1" id="KW-0732">Signal</keyword>
<comment type="caution">
    <text evidence="3">The sequence shown here is derived from an EMBL/GenBank/DDBJ whole genome shotgun (WGS) entry which is preliminary data.</text>
</comment>
<dbReference type="InterPro" id="IPR011051">
    <property type="entry name" value="RmlC_Cupin_sf"/>
</dbReference>
<feature type="signal peptide" evidence="1">
    <location>
        <begin position="1"/>
        <end position="21"/>
    </location>
</feature>
<dbReference type="AlphaFoldDB" id="A0A934UZ56"/>